<keyword evidence="2" id="KW-1185">Reference proteome</keyword>
<comment type="caution">
    <text evidence="1">The sequence shown here is derived from an EMBL/GenBank/DDBJ whole genome shotgun (WGS) entry which is preliminary data.</text>
</comment>
<organism evidence="1 2">
    <name type="scientific">Galbibacter pacificus</name>
    <dbReference type="NCBI Taxonomy" id="2996052"/>
    <lineage>
        <taxon>Bacteria</taxon>
        <taxon>Pseudomonadati</taxon>
        <taxon>Bacteroidota</taxon>
        <taxon>Flavobacteriia</taxon>
        <taxon>Flavobacteriales</taxon>
        <taxon>Flavobacteriaceae</taxon>
        <taxon>Galbibacter</taxon>
    </lineage>
</organism>
<proteinExistence type="predicted"/>
<evidence type="ECO:0000313" key="2">
    <source>
        <dbReference type="Proteomes" id="UP001153642"/>
    </source>
</evidence>
<accession>A0ABT6FUF9</accession>
<reference evidence="1" key="1">
    <citation type="submission" date="2022-11" db="EMBL/GenBank/DDBJ databases">
        <title>High-quality draft genome sequence of Galbibacter sp. strain CMA-7.</title>
        <authorList>
            <person name="Wei L."/>
            <person name="Dong C."/>
            <person name="Shao Z."/>
        </authorList>
    </citation>
    <scope>NUCLEOTIDE SEQUENCE</scope>
    <source>
        <strain evidence="1">CMA-7</strain>
    </source>
</reference>
<dbReference type="EMBL" id="JAPMUA010000005">
    <property type="protein sequence ID" value="MDG3586905.1"/>
    <property type="molecule type" value="Genomic_DNA"/>
</dbReference>
<evidence type="ECO:0000313" key="1">
    <source>
        <dbReference type="EMBL" id="MDG3586905.1"/>
    </source>
</evidence>
<dbReference type="RefSeq" id="WP_277900827.1">
    <property type="nucleotide sequence ID" value="NZ_JAPMUA010000005.1"/>
</dbReference>
<gene>
    <name evidence="1" type="ORF">OSR52_13605</name>
</gene>
<sequence>MNKSLNEKLLMYETALHNAELVNAIKLSMENSGYNEAKLDEGKILLKEVKERCNIVTDFEKNLRIASLAYKKVKQQVNLTYNRHRAITKVAMDTNKPALKILRIDKNPPKQFASWLENVSVFYQTIAKDNGYQKKLDQFNLYKDEIEKSMATLEKLKKSYESYYKIKGLKEDSTKNRNEIMDKLSHWMNHFYIIARLELKDRPQLLESLHKTVKS</sequence>
<protein>
    <submittedName>
        <fullName evidence="1">Uncharacterized protein</fullName>
    </submittedName>
</protein>
<name>A0ABT6FUF9_9FLAO</name>
<dbReference type="Proteomes" id="UP001153642">
    <property type="component" value="Unassembled WGS sequence"/>
</dbReference>